<evidence type="ECO:0000313" key="1">
    <source>
        <dbReference type="EMBL" id="EKE29298.1"/>
    </source>
</evidence>
<evidence type="ECO:0008006" key="2">
    <source>
        <dbReference type="Google" id="ProtNLM"/>
    </source>
</evidence>
<dbReference type="Gene3D" id="1.25.40.20">
    <property type="entry name" value="Ankyrin repeat-containing domain"/>
    <property type="match status" value="1"/>
</dbReference>
<dbReference type="InterPro" id="IPR036770">
    <property type="entry name" value="Ankyrin_rpt-contain_sf"/>
</dbReference>
<comment type="caution">
    <text evidence="1">The sequence shown here is derived from an EMBL/GenBank/DDBJ whole genome shotgun (WGS) entry which is preliminary data.</text>
</comment>
<accession>K2G260</accession>
<proteinExistence type="predicted"/>
<dbReference type="EMBL" id="AMFJ01000193">
    <property type="protein sequence ID" value="EKE29298.1"/>
    <property type="molecule type" value="Genomic_DNA"/>
</dbReference>
<protein>
    <recommendedName>
        <fullName evidence="2">Ankyrin repeat protein</fullName>
    </recommendedName>
</protein>
<gene>
    <name evidence="1" type="ORF">ACD_2C00193G0019</name>
</gene>
<sequence length="121" mass="14128">MQENNEDMEDCEIIDCDSIAQIIGSAKSEIKTKSDHKYILMDFLSENKGIAEAILRWNSLDATDSEWKTILHHLAIHDCNPKLISYLLEKWVNRNITDSYWKTAYDYSVFHERSELSEILS</sequence>
<name>K2G260_9BACT</name>
<reference evidence="1" key="1">
    <citation type="journal article" date="2012" name="Science">
        <title>Fermentation, hydrogen, and sulfur metabolism in multiple uncultivated bacterial phyla.</title>
        <authorList>
            <person name="Wrighton K.C."/>
            <person name="Thomas B.C."/>
            <person name="Sharon I."/>
            <person name="Miller C.S."/>
            <person name="Castelle C.J."/>
            <person name="VerBerkmoes N.C."/>
            <person name="Wilkins M.J."/>
            <person name="Hettich R.L."/>
            <person name="Lipton M.S."/>
            <person name="Williams K.H."/>
            <person name="Long P.E."/>
            <person name="Banfield J.F."/>
        </authorList>
    </citation>
    <scope>NUCLEOTIDE SEQUENCE [LARGE SCALE GENOMIC DNA]</scope>
</reference>
<dbReference type="SUPFAM" id="SSF48403">
    <property type="entry name" value="Ankyrin repeat"/>
    <property type="match status" value="1"/>
</dbReference>
<dbReference type="AlphaFoldDB" id="K2G260"/>
<organism evidence="1">
    <name type="scientific">uncultured bacterium</name>
    <name type="common">gcode 4</name>
    <dbReference type="NCBI Taxonomy" id="1234023"/>
    <lineage>
        <taxon>Bacteria</taxon>
        <taxon>environmental samples</taxon>
    </lineage>
</organism>